<evidence type="ECO:0000313" key="1">
    <source>
        <dbReference type="Proteomes" id="UP000001554"/>
    </source>
</evidence>
<protein>
    <submittedName>
        <fullName evidence="2">Uncharacterized protein LOC118407571</fullName>
    </submittedName>
</protein>
<dbReference type="AlphaFoldDB" id="A0A9J7HR39"/>
<evidence type="ECO:0000313" key="2">
    <source>
        <dbReference type="RefSeq" id="XP_035663961.1"/>
    </source>
</evidence>
<dbReference type="RefSeq" id="XP_035663961.1">
    <property type="nucleotide sequence ID" value="XM_035808068.1"/>
</dbReference>
<dbReference type="PANTHER" id="PTHR19959">
    <property type="entry name" value="KINESIN LIGHT CHAIN"/>
    <property type="match status" value="1"/>
</dbReference>
<gene>
    <name evidence="2" type="primary">LOC118407571</name>
</gene>
<proteinExistence type="predicted"/>
<dbReference type="Proteomes" id="UP000001554">
    <property type="component" value="Unplaced"/>
</dbReference>
<dbReference type="GeneID" id="118407571"/>
<dbReference type="KEGG" id="bfo:118407571"/>
<dbReference type="OrthoDB" id="10055972at2759"/>
<name>A0A9J7HR39_BRAFL</name>
<accession>A0A9J7HR39</accession>
<sequence>MKNTAPRLSAVAEEFQELDLIFAGGSDLDVVEKGYARKLIHAISREDEVLTIETLKSLGDLHLHKAKSNEHKAENFHRACALYEDVLRYIRNEEEKAVMQHRIRYAEKCTKLVYSKKYTKAETGLTVAEILHGVEKKAKVKGHEVVPLMEGYTDAFVDAIVERNKGLEVESLKSLGDLYLEKGRVGRDEAAFTTAAGLYRAALDRCEDSDGRETLKHRIKYAEKVKGNAEKQRERPTRNSKADYTKWLVPPSTACKAALDVISEINKKRIAGADSHINNKTPADTERYVNMIYIHKSIYISMYENPMDVVVQITLLL</sequence>
<dbReference type="PANTHER" id="PTHR19959:SF119">
    <property type="entry name" value="FUNGAL LIPASE-LIKE DOMAIN-CONTAINING PROTEIN"/>
    <property type="match status" value="1"/>
</dbReference>
<organism evidence="1 2">
    <name type="scientific">Branchiostoma floridae</name>
    <name type="common">Florida lancelet</name>
    <name type="synonym">Amphioxus</name>
    <dbReference type="NCBI Taxonomy" id="7739"/>
    <lineage>
        <taxon>Eukaryota</taxon>
        <taxon>Metazoa</taxon>
        <taxon>Chordata</taxon>
        <taxon>Cephalochordata</taxon>
        <taxon>Leptocardii</taxon>
        <taxon>Amphioxiformes</taxon>
        <taxon>Branchiostomatidae</taxon>
        <taxon>Branchiostoma</taxon>
    </lineage>
</organism>
<keyword evidence="1" id="KW-1185">Reference proteome</keyword>
<reference evidence="2" key="1">
    <citation type="submission" date="2025-08" db="UniProtKB">
        <authorList>
            <consortium name="RefSeq"/>
        </authorList>
    </citation>
    <scope>IDENTIFICATION</scope>
    <source>
        <strain evidence="2">S238N-H82</strain>
        <tissue evidence="2">Testes</tissue>
    </source>
</reference>